<dbReference type="GO" id="GO:0006633">
    <property type="term" value="P:fatty acid biosynthetic process"/>
    <property type="evidence" value="ECO:0007669"/>
    <property type="project" value="InterPro"/>
</dbReference>
<dbReference type="RefSeq" id="WP_060630386.1">
    <property type="nucleotide sequence ID" value="NZ_NFEL01000040.1"/>
</dbReference>
<dbReference type="InterPro" id="IPR050559">
    <property type="entry name" value="P-Pant_transferase_sf"/>
</dbReference>
<evidence type="ECO:0000313" key="9">
    <source>
        <dbReference type="EMBL" id="OUA09749.1"/>
    </source>
</evidence>
<dbReference type="Pfam" id="PF01648">
    <property type="entry name" value="ACPS"/>
    <property type="match status" value="1"/>
</dbReference>
<evidence type="ECO:0000256" key="3">
    <source>
        <dbReference type="ARBA" id="ARBA00022679"/>
    </source>
</evidence>
<dbReference type="NCBIfam" id="TIGR00556">
    <property type="entry name" value="pantethn_trn"/>
    <property type="match status" value="1"/>
</dbReference>
<comment type="similarity">
    <text evidence="2">Belongs to the P-Pant transferase superfamily. Gsp/Sfp/HetI/AcpT family.</text>
</comment>
<keyword evidence="4" id="KW-0479">Metal-binding</keyword>
<reference evidence="9 10" key="1">
    <citation type="submission" date="2016-10" db="EMBL/GenBank/DDBJ databases">
        <title>Comparative genomics of Bacillus thuringiensis reveals a path to pathogens against multiple invertebrate hosts.</title>
        <authorList>
            <person name="Zheng J."/>
            <person name="Gao Q."/>
            <person name="Liu H."/>
            <person name="Peng D."/>
            <person name="Ruan L."/>
            <person name="Sun M."/>
        </authorList>
    </citation>
    <scope>NUCLEOTIDE SEQUENCE [LARGE SCALE GENOMIC DNA]</scope>
    <source>
        <strain evidence="9">CTC</strain>
    </source>
</reference>
<keyword evidence="5" id="KW-0460">Magnesium</keyword>
<protein>
    <submittedName>
        <fullName evidence="9">Uncharacterized protein</fullName>
    </submittedName>
</protein>
<evidence type="ECO:0000259" key="7">
    <source>
        <dbReference type="Pfam" id="PF01648"/>
    </source>
</evidence>
<dbReference type="InterPro" id="IPR004568">
    <property type="entry name" value="Ppantetheine-prot_Trfase_dom"/>
</dbReference>
<evidence type="ECO:0000256" key="2">
    <source>
        <dbReference type="ARBA" id="ARBA00010990"/>
    </source>
</evidence>
<sequence>MGANSIIYALKLDFNIEQSQYNKLLTKLTHERQCRVKRFRGREDAIRCIFADVLAKYAVHKFSGCKVEEVEKRIGKNGKPILIFPKNVHFNVSHAGRWVVCIVDEEPVGIDIEGIQEIDLEIAKRFFTKDEYDYIMQPIKISEQRKRFFQIWTMKECYVKATGEGLSKSLQSFSVCIDNLNVKIIQANSIEQYRKWQFEQCIIDENYILSAASFKKTEKIIFLESSVFLRESIKIP</sequence>
<dbReference type="SUPFAM" id="SSF56214">
    <property type="entry name" value="4'-phosphopantetheinyl transferase"/>
    <property type="match status" value="2"/>
</dbReference>
<proteinExistence type="inferred from homology"/>
<dbReference type="Gene3D" id="3.90.470.20">
    <property type="entry name" value="4'-phosphopantetheinyl transferase domain"/>
    <property type="match status" value="2"/>
</dbReference>
<dbReference type="EMBL" id="NFEL01000040">
    <property type="protein sequence ID" value="OUA09749.1"/>
    <property type="molecule type" value="Genomic_DNA"/>
</dbReference>
<evidence type="ECO:0000313" key="10">
    <source>
        <dbReference type="Proteomes" id="UP000195030"/>
    </source>
</evidence>
<feature type="domain" description="4'-phosphopantetheinyl transferase" evidence="7">
    <location>
        <begin position="107"/>
        <end position="210"/>
    </location>
</feature>
<evidence type="ECO:0000256" key="5">
    <source>
        <dbReference type="ARBA" id="ARBA00022842"/>
    </source>
</evidence>
<dbReference type="InterPro" id="IPR037143">
    <property type="entry name" value="4-PPantetheinyl_Trfase_dom_sf"/>
</dbReference>
<organism evidence="9 10">
    <name type="scientific">Bacillus thuringiensis subsp. finitimus</name>
    <dbReference type="NCBI Taxonomy" id="29337"/>
    <lineage>
        <taxon>Bacteria</taxon>
        <taxon>Bacillati</taxon>
        <taxon>Bacillota</taxon>
        <taxon>Bacilli</taxon>
        <taxon>Bacillales</taxon>
        <taxon>Bacillaceae</taxon>
        <taxon>Bacillus</taxon>
        <taxon>Bacillus cereus group</taxon>
    </lineage>
</organism>
<dbReference type="Proteomes" id="UP000195030">
    <property type="component" value="Unassembled WGS sequence"/>
</dbReference>
<dbReference type="Pfam" id="PF22624">
    <property type="entry name" value="AASDHPPT_N"/>
    <property type="match status" value="1"/>
</dbReference>
<dbReference type="GO" id="GO:0019878">
    <property type="term" value="P:lysine biosynthetic process via aminoadipic acid"/>
    <property type="evidence" value="ECO:0007669"/>
    <property type="project" value="TreeGrafter"/>
</dbReference>
<dbReference type="GO" id="GO:0008897">
    <property type="term" value="F:holo-[acyl-carrier-protein] synthase activity"/>
    <property type="evidence" value="ECO:0007669"/>
    <property type="project" value="InterPro"/>
</dbReference>
<dbReference type="PANTHER" id="PTHR12215:SF10">
    <property type="entry name" value="L-AMINOADIPATE-SEMIALDEHYDE DEHYDROGENASE-PHOSPHOPANTETHEINYL TRANSFERASE"/>
    <property type="match status" value="1"/>
</dbReference>
<comment type="cofactor">
    <cofactor evidence="1">
        <name>Mg(2+)</name>
        <dbReference type="ChEBI" id="CHEBI:18420"/>
    </cofactor>
</comment>
<keyword evidence="3" id="KW-0808">Transferase</keyword>
<feature type="domain" description="4'-phosphopantetheinyl transferase N-terminal" evidence="8">
    <location>
        <begin position="18"/>
        <end position="101"/>
    </location>
</feature>
<dbReference type="GO" id="GO:0005829">
    <property type="term" value="C:cytosol"/>
    <property type="evidence" value="ECO:0007669"/>
    <property type="project" value="TreeGrafter"/>
</dbReference>
<evidence type="ECO:0000259" key="8">
    <source>
        <dbReference type="Pfam" id="PF22624"/>
    </source>
</evidence>
<evidence type="ECO:0000256" key="1">
    <source>
        <dbReference type="ARBA" id="ARBA00001946"/>
    </source>
</evidence>
<dbReference type="GO" id="GO:0017000">
    <property type="term" value="P:antibiotic biosynthetic process"/>
    <property type="evidence" value="ECO:0007669"/>
    <property type="project" value="UniProtKB-KW"/>
</dbReference>
<dbReference type="PANTHER" id="PTHR12215">
    <property type="entry name" value="PHOSPHOPANTETHEINE TRANSFERASE"/>
    <property type="match status" value="1"/>
</dbReference>
<dbReference type="InterPro" id="IPR008278">
    <property type="entry name" value="4-PPantetheinyl_Trfase_dom"/>
</dbReference>
<evidence type="ECO:0000256" key="4">
    <source>
        <dbReference type="ARBA" id="ARBA00022723"/>
    </source>
</evidence>
<evidence type="ECO:0000256" key="6">
    <source>
        <dbReference type="ARBA" id="ARBA00023194"/>
    </source>
</evidence>
<comment type="caution">
    <text evidence="9">The sequence shown here is derived from an EMBL/GenBank/DDBJ whole genome shotgun (WGS) entry which is preliminary data.</text>
</comment>
<keyword evidence="6" id="KW-0045">Antibiotic biosynthesis</keyword>
<name>A0A243GPH8_BACTF</name>
<accession>A0A243GPH8</accession>
<dbReference type="GO" id="GO:0000287">
    <property type="term" value="F:magnesium ion binding"/>
    <property type="evidence" value="ECO:0007669"/>
    <property type="project" value="InterPro"/>
</dbReference>
<gene>
    <name evidence="9" type="ORF">BK772_11005</name>
</gene>
<dbReference type="InterPro" id="IPR055066">
    <property type="entry name" value="AASDHPPT_N"/>
</dbReference>
<dbReference type="AlphaFoldDB" id="A0A243GPH8"/>